<evidence type="ECO:0000256" key="2">
    <source>
        <dbReference type="SAM" id="Phobius"/>
    </source>
</evidence>
<reference evidence="6 7" key="1">
    <citation type="journal article" date="2012" name="Science">
        <title>Ecological populations of bacteria act as socially cohesive units of antibiotic production and resistance.</title>
        <authorList>
            <person name="Cordero O.X."/>
            <person name="Wildschutte H."/>
            <person name="Kirkup B."/>
            <person name="Proehl S."/>
            <person name="Ngo L."/>
            <person name="Hussain F."/>
            <person name="Le Roux F."/>
            <person name="Mincer T."/>
            <person name="Polz M.F."/>
        </authorList>
    </citation>
    <scope>NUCLEOTIDE SEQUENCE [LARGE SCALE GENOMIC DNA]</scope>
    <source>
        <strain evidence="6 7">FF-454</strain>
    </source>
</reference>
<name>A0A1E5C8A3_9GAMM</name>
<dbReference type="SUPFAM" id="SSF55073">
    <property type="entry name" value="Nucleotide cyclase"/>
    <property type="match status" value="1"/>
</dbReference>
<proteinExistence type="predicted"/>
<gene>
    <name evidence="6" type="ORF">A1OK_08375</name>
</gene>
<evidence type="ECO:0000259" key="4">
    <source>
        <dbReference type="PROSITE" id="PS50112"/>
    </source>
</evidence>
<dbReference type="FunFam" id="3.30.70.270:FF:000001">
    <property type="entry name" value="Diguanylate cyclase domain protein"/>
    <property type="match status" value="1"/>
</dbReference>
<feature type="chain" id="PRO_5009172507" evidence="3">
    <location>
        <begin position="26"/>
        <end position="508"/>
    </location>
</feature>
<feature type="domain" description="PAS" evidence="4">
    <location>
        <begin position="212"/>
        <end position="266"/>
    </location>
</feature>
<dbReference type="PROSITE" id="PS50887">
    <property type="entry name" value="GGDEF"/>
    <property type="match status" value="1"/>
</dbReference>
<protein>
    <submittedName>
        <fullName evidence="6">PAS domain S-box protein</fullName>
    </submittedName>
</protein>
<evidence type="ECO:0000259" key="5">
    <source>
        <dbReference type="PROSITE" id="PS50887"/>
    </source>
</evidence>
<dbReference type="InterPro" id="IPR035965">
    <property type="entry name" value="PAS-like_dom_sf"/>
</dbReference>
<evidence type="ECO:0000256" key="1">
    <source>
        <dbReference type="ARBA" id="ARBA00001946"/>
    </source>
</evidence>
<dbReference type="SUPFAM" id="SSF55785">
    <property type="entry name" value="PYP-like sensor domain (PAS domain)"/>
    <property type="match status" value="1"/>
</dbReference>
<dbReference type="Pfam" id="PF00990">
    <property type="entry name" value="GGDEF"/>
    <property type="match status" value="1"/>
</dbReference>
<dbReference type="PANTHER" id="PTHR44757">
    <property type="entry name" value="DIGUANYLATE CYCLASE DGCP"/>
    <property type="match status" value="1"/>
</dbReference>
<dbReference type="SMART" id="SM00267">
    <property type="entry name" value="GGDEF"/>
    <property type="match status" value="1"/>
</dbReference>
<dbReference type="RefSeq" id="WP_016960363.1">
    <property type="nucleotide sequence ID" value="NZ_AJWN02000043.1"/>
</dbReference>
<evidence type="ECO:0000313" key="6">
    <source>
        <dbReference type="EMBL" id="OEE61764.1"/>
    </source>
</evidence>
<keyword evidence="7" id="KW-1185">Reference proteome</keyword>
<dbReference type="PROSITE" id="PS50112">
    <property type="entry name" value="PAS"/>
    <property type="match status" value="1"/>
</dbReference>
<organism evidence="6 7">
    <name type="scientific">Enterovibrio norvegicus FF-454</name>
    <dbReference type="NCBI Taxonomy" id="1185651"/>
    <lineage>
        <taxon>Bacteria</taxon>
        <taxon>Pseudomonadati</taxon>
        <taxon>Pseudomonadota</taxon>
        <taxon>Gammaproteobacteria</taxon>
        <taxon>Vibrionales</taxon>
        <taxon>Vibrionaceae</taxon>
        <taxon>Enterovibrio</taxon>
    </lineage>
</organism>
<feature type="signal peptide" evidence="3">
    <location>
        <begin position="1"/>
        <end position="25"/>
    </location>
</feature>
<keyword evidence="2" id="KW-0812">Transmembrane</keyword>
<dbReference type="Gene3D" id="3.30.450.20">
    <property type="entry name" value="PAS domain"/>
    <property type="match status" value="1"/>
</dbReference>
<evidence type="ECO:0000256" key="3">
    <source>
        <dbReference type="SAM" id="SignalP"/>
    </source>
</evidence>
<dbReference type="AlphaFoldDB" id="A0A1E5C8A3"/>
<dbReference type="Pfam" id="PF13188">
    <property type="entry name" value="PAS_8"/>
    <property type="match status" value="1"/>
</dbReference>
<dbReference type="PANTHER" id="PTHR44757:SF2">
    <property type="entry name" value="BIOFILM ARCHITECTURE MAINTENANCE PROTEIN MBAA"/>
    <property type="match status" value="1"/>
</dbReference>
<sequence>MANKTLNTILILLCVAMLATSVGYSVHQANHVEKLNDEWHPETQQQLNVALEFEALERAFGYLGFIHHFKNYVLRRTDYYYVEATKSYWEANEALLNLLLVDLPNSDVNDIITIQDTLNAYFKNLNYVYLELKLESAVDVDKRVRVDDNNAREALIRLRAAVVTNLSKHNQNANSRDESKSTWSYVSTSLPLFVIVFLAIIVSVVARQMFHRQRETNAIFNFSPDGCLYADSEGNILRANKAVTTIFGYSLTELTSMKVEDLMDESLRQDHVLHREDFSKISRTRLMSDSTTEVKGKTKFGNAKPLSIAISSFEYDKTYRNIAIIRDLSAQNKTENDPQYDLLTSLRSRRAMEQLMDVEVKRAKRYGRNMSVLLINIDDFKTLNDNEGHTAGDEGLVMTADHLRNVFRTVDHIARWGGDEFLVVCPELDAEDAIYLADRVCMRFAKLPFPWDTKLTMSIGISSMSPTRASGSLETLFDEADQALYSAKAQGRNRQQHFRELRRPKLVN</sequence>
<accession>A0A1E5C8A3</accession>
<dbReference type="InterPro" id="IPR000160">
    <property type="entry name" value="GGDEF_dom"/>
</dbReference>
<dbReference type="CDD" id="cd00130">
    <property type="entry name" value="PAS"/>
    <property type="match status" value="1"/>
</dbReference>
<dbReference type="GO" id="GO:0003824">
    <property type="term" value="F:catalytic activity"/>
    <property type="evidence" value="ECO:0007669"/>
    <property type="project" value="UniProtKB-ARBA"/>
</dbReference>
<feature type="transmembrane region" description="Helical" evidence="2">
    <location>
        <begin position="183"/>
        <end position="206"/>
    </location>
</feature>
<comment type="caution">
    <text evidence="6">The sequence shown here is derived from an EMBL/GenBank/DDBJ whole genome shotgun (WGS) entry which is preliminary data.</text>
</comment>
<comment type="cofactor">
    <cofactor evidence="1">
        <name>Mg(2+)</name>
        <dbReference type="ChEBI" id="CHEBI:18420"/>
    </cofactor>
</comment>
<dbReference type="NCBIfam" id="TIGR00229">
    <property type="entry name" value="sensory_box"/>
    <property type="match status" value="1"/>
</dbReference>
<keyword evidence="3" id="KW-0732">Signal</keyword>
<dbReference type="Gene3D" id="3.30.70.270">
    <property type="match status" value="1"/>
</dbReference>
<keyword evidence="2" id="KW-1133">Transmembrane helix</keyword>
<evidence type="ECO:0000313" key="7">
    <source>
        <dbReference type="Proteomes" id="UP000095039"/>
    </source>
</evidence>
<keyword evidence="2" id="KW-0472">Membrane</keyword>
<dbReference type="InterPro" id="IPR043128">
    <property type="entry name" value="Rev_trsase/Diguanyl_cyclase"/>
</dbReference>
<dbReference type="InterPro" id="IPR029787">
    <property type="entry name" value="Nucleotide_cyclase"/>
</dbReference>
<feature type="domain" description="GGDEF" evidence="5">
    <location>
        <begin position="368"/>
        <end position="500"/>
    </location>
</feature>
<dbReference type="Proteomes" id="UP000095039">
    <property type="component" value="Unassembled WGS sequence"/>
</dbReference>
<dbReference type="CDD" id="cd01949">
    <property type="entry name" value="GGDEF"/>
    <property type="match status" value="1"/>
</dbReference>
<dbReference type="InterPro" id="IPR052155">
    <property type="entry name" value="Biofilm_reg_signaling"/>
</dbReference>
<dbReference type="NCBIfam" id="TIGR00254">
    <property type="entry name" value="GGDEF"/>
    <property type="match status" value="1"/>
</dbReference>
<dbReference type="InterPro" id="IPR000014">
    <property type="entry name" value="PAS"/>
</dbReference>
<dbReference type="EMBL" id="AJWN02000043">
    <property type="protein sequence ID" value="OEE61764.1"/>
    <property type="molecule type" value="Genomic_DNA"/>
</dbReference>